<dbReference type="EMBL" id="KX580904">
    <property type="protein sequence ID" value="AOS85728.1"/>
    <property type="molecule type" value="Genomic_DNA"/>
</dbReference>
<protein>
    <submittedName>
        <fullName evidence="1">ORF115</fullName>
    </submittedName>
</protein>
<gene>
    <name evidence="2" type="primary">ORF115</name>
</gene>
<keyword evidence="1" id="KW-0496">Mitochondrion</keyword>
<reference evidence="1" key="1">
    <citation type="journal article" date="1995" name="J. Mol. Biol.">
        <title>The mitochondrial DNA of the amoeboid protozoon, Acanthamoeba castellanii: complete sequence, gene content and genome organization.</title>
        <authorList>
            <person name="Burger G."/>
            <person name="Plante I."/>
            <person name="Lonergan K.M."/>
            <person name="Gray M.W."/>
        </authorList>
    </citation>
    <scope>NUCLEOTIDE SEQUENCE</scope>
    <source>
        <strain evidence="1">Neff</strain>
    </source>
</reference>
<evidence type="ECO:0000313" key="1">
    <source>
        <dbReference type="EMBL" id="AAD11833.1"/>
    </source>
</evidence>
<accession>Q33665</accession>
<evidence type="ECO:0000313" key="2">
    <source>
        <dbReference type="EMBL" id="AOS85728.1"/>
    </source>
</evidence>
<sequence>MNGAGNVISESTTGSGLGKKILDKASRVASNSFNYVTDSKNTFTIIRGLVLAGGVIASADYASAEGSHRTTYVTRAFEVHENGTCSPDPDTRLKAAALRRRGLIYLIVVNQKPAV</sequence>
<proteinExistence type="predicted"/>
<dbReference type="RefSeq" id="NP_042540.1">
    <property type="nucleotide sequence ID" value="NC_001637.1"/>
</dbReference>
<dbReference type="AlphaFoldDB" id="Q33665"/>
<name>Q33665_ACACA</name>
<dbReference type="PIR" id="S53841">
    <property type="entry name" value="S53841"/>
</dbReference>
<geneLocation type="mitochondrion" evidence="1"/>
<reference evidence="2" key="2">
    <citation type="submission" date="2016-07" db="EMBL/GenBank/DDBJ databases">
        <title>genome sequence of Acanthamoeba castellani mitochondria.</title>
        <authorList>
            <person name="Greninger A.L."/>
            <person name="Jerome K."/>
            <person name="Dixon T."/>
        </authorList>
    </citation>
    <scope>NUCLEOTIDE SEQUENCE</scope>
    <source>
        <strain evidence="2">TN</strain>
    </source>
</reference>
<dbReference type="EMBL" id="U12386">
    <property type="protein sequence ID" value="AAD11833.1"/>
    <property type="molecule type" value="Genomic_DNA"/>
</dbReference>
<organism evidence="1">
    <name type="scientific">Acanthamoeba castellanii</name>
    <name type="common">Amoeba</name>
    <dbReference type="NCBI Taxonomy" id="5755"/>
    <lineage>
        <taxon>Eukaryota</taxon>
        <taxon>Amoebozoa</taxon>
        <taxon>Discosea</taxon>
        <taxon>Longamoebia</taxon>
        <taxon>Centramoebida</taxon>
        <taxon>Acanthamoebidae</taxon>
        <taxon>Acanthamoeba</taxon>
    </lineage>
</organism>